<organism evidence="1 2">
    <name type="scientific">Azospirillum lipoferum</name>
    <dbReference type="NCBI Taxonomy" id="193"/>
    <lineage>
        <taxon>Bacteria</taxon>
        <taxon>Pseudomonadati</taxon>
        <taxon>Pseudomonadota</taxon>
        <taxon>Alphaproteobacteria</taxon>
        <taxon>Rhodospirillales</taxon>
        <taxon>Azospirillaceae</taxon>
        <taxon>Azospirillum</taxon>
    </lineage>
</organism>
<sequence>MLRITSKRLAAAQVLGADRSLGAGRVRRRRHFEAEVDGDPTLPDSPVQGNLPATLQLPGMRFHHRRKRPRHFGLKSSASMKVIVASRILLDTVEGGVYA</sequence>
<reference evidence="1 2" key="1">
    <citation type="submission" date="2019-08" db="EMBL/GenBank/DDBJ databases">
        <authorList>
            <person name="Grouzdev D."/>
            <person name="Tikhonova E."/>
            <person name="Kravchenko I."/>
        </authorList>
    </citation>
    <scope>NUCLEOTIDE SEQUENCE [LARGE SCALE GENOMIC DNA]</scope>
    <source>
        <strain evidence="1 2">59b</strain>
    </source>
</reference>
<dbReference type="EMBL" id="VTTN01000007">
    <property type="protein sequence ID" value="KAA0594855.1"/>
    <property type="molecule type" value="Genomic_DNA"/>
</dbReference>
<proteinExistence type="predicted"/>
<evidence type="ECO:0000313" key="2">
    <source>
        <dbReference type="Proteomes" id="UP000324927"/>
    </source>
</evidence>
<comment type="caution">
    <text evidence="1">The sequence shown here is derived from an EMBL/GenBank/DDBJ whole genome shotgun (WGS) entry which is preliminary data.</text>
</comment>
<evidence type="ECO:0000313" key="1">
    <source>
        <dbReference type="EMBL" id="KAA0594855.1"/>
    </source>
</evidence>
<name>A0A5A9GM20_AZOLI</name>
<dbReference type="Proteomes" id="UP000324927">
    <property type="component" value="Unassembled WGS sequence"/>
</dbReference>
<gene>
    <name evidence="1" type="ORF">FZ942_18795</name>
</gene>
<dbReference type="AlphaFoldDB" id="A0A5A9GM20"/>
<protein>
    <submittedName>
        <fullName evidence="1">Uncharacterized protein</fullName>
    </submittedName>
</protein>
<accession>A0A5A9GM20</accession>
<dbReference type="RefSeq" id="WP_149232612.1">
    <property type="nucleotide sequence ID" value="NZ_JALJXJ010000010.1"/>
</dbReference>
<keyword evidence="2" id="KW-1185">Reference proteome</keyword>